<sequence length="206" mass="24286">MTNLFLRAKHWQLFLVLFVLPVALQLYSYSHIFREIEPIPEPDMGSKGFTQVLNEEFIQFEFLPYTTILVALVFFGWIWSMAIGLQKKIPTDIPMKVKKFKIFFFVPFLYILFILISFTGSYPEFVLLYMQNLGFNLVLILPLHLLSMLGILYCLYFAAKTIKTVELQRKVNFGDFIGEFFLLWISFVGVWIIQPKVNRLHQDHNP</sequence>
<evidence type="ECO:0000313" key="3">
    <source>
        <dbReference type="Proteomes" id="UP000291981"/>
    </source>
</evidence>
<organism evidence="2 3">
    <name type="scientific">Flagellimonas allohymeniacidonis</name>
    <dbReference type="NCBI Taxonomy" id="2517819"/>
    <lineage>
        <taxon>Bacteria</taxon>
        <taxon>Pseudomonadati</taxon>
        <taxon>Bacteroidota</taxon>
        <taxon>Flavobacteriia</taxon>
        <taxon>Flavobacteriales</taxon>
        <taxon>Flavobacteriaceae</taxon>
        <taxon>Flagellimonas</taxon>
    </lineage>
</organism>
<keyword evidence="1" id="KW-0472">Membrane</keyword>
<feature type="transmembrane region" description="Helical" evidence="1">
    <location>
        <begin position="134"/>
        <end position="159"/>
    </location>
</feature>
<keyword evidence="1" id="KW-0812">Transmembrane</keyword>
<dbReference type="EMBL" id="SGIU01000002">
    <property type="protein sequence ID" value="TAI46948.1"/>
    <property type="molecule type" value="Genomic_DNA"/>
</dbReference>
<comment type="caution">
    <text evidence="2">The sequence shown here is derived from an EMBL/GenBank/DDBJ whole genome shotgun (WGS) entry which is preliminary data.</text>
</comment>
<keyword evidence="1" id="KW-1133">Transmembrane helix</keyword>
<protein>
    <submittedName>
        <fullName evidence="2">Uncharacterized protein</fullName>
    </submittedName>
</protein>
<feature type="transmembrane region" description="Helical" evidence="1">
    <location>
        <begin position="102"/>
        <end position="122"/>
    </location>
</feature>
<dbReference type="AlphaFoldDB" id="A0A4Q8QCY7"/>
<reference evidence="2 3" key="1">
    <citation type="submission" date="2019-02" db="EMBL/GenBank/DDBJ databases">
        <title>Draft genome sequence of Muricauda sp. 176CP4-71.</title>
        <authorList>
            <person name="Park J.-S."/>
        </authorList>
    </citation>
    <scope>NUCLEOTIDE SEQUENCE [LARGE SCALE GENOMIC DNA]</scope>
    <source>
        <strain evidence="2 3">176CP4-71</strain>
    </source>
</reference>
<name>A0A4Q8QCY7_9FLAO</name>
<evidence type="ECO:0000313" key="2">
    <source>
        <dbReference type="EMBL" id="TAI46948.1"/>
    </source>
</evidence>
<keyword evidence="3" id="KW-1185">Reference proteome</keyword>
<feature type="transmembrane region" description="Helical" evidence="1">
    <location>
        <begin position="171"/>
        <end position="193"/>
    </location>
</feature>
<dbReference type="RefSeq" id="WP_130613281.1">
    <property type="nucleotide sequence ID" value="NZ_SGIU01000002.1"/>
</dbReference>
<feature type="transmembrane region" description="Helical" evidence="1">
    <location>
        <begin position="62"/>
        <end position="82"/>
    </location>
</feature>
<gene>
    <name evidence="2" type="ORF">EW142_09620</name>
</gene>
<dbReference type="Proteomes" id="UP000291981">
    <property type="component" value="Unassembled WGS sequence"/>
</dbReference>
<accession>A0A4Q8QCY7</accession>
<evidence type="ECO:0000256" key="1">
    <source>
        <dbReference type="SAM" id="Phobius"/>
    </source>
</evidence>
<dbReference type="OrthoDB" id="1442756at2"/>
<proteinExistence type="predicted"/>